<protein>
    <submittedName>
        <fullName evidence="4">BRCT domain-containing protein</fullName>
    </submittedName>
</protein>
<organism evidence="3 4">
    <name type="scientific">Heterorhabditis bacteriophora</name>
    <name type="common">Entomopathogenic nematode worm</name>
    <dbReference type="NCBI Taxonomy" id="37862"/>
    <lineage>
        <taxon>Eukaryota</taxon>
        <taxon>Metazoa</taxon>
        <taxon>Ecdysozoa</taxon>
        <taxon>Nematoda</taxon>
        <taxon>Chromadorea</taxon>
        <taxon>Rhabditida</taxon>
        <taxon>Rhabditina</taxon>
        <taxon>Rhabditomorpha</taxon>
        <taxon>Strongyloidea</taxon>
        <taxon>Heterorhabditidae</taxon>
        <taxon>Heterorhabditis</taxon>
    </lineage>
</organism>
<proteinExistence type="predicted"/>
<evidence type="ECO:0000313" key="3">
    <source>
        <dbReference type="Proteomes" id="UP000095283"/>
    </source>
</evidence>
<feature type="region of interest" description="Disordered" evidence="1">
    <location>
        <begin position="85"/>
        <end position="120"/>
    </location>
</feature>
<dbReference type="GO" id="GO:0005634">
    <property type="term" value="C:nucleus"/>
    <property type="evidence" value="ECO:0007669"/>
    <property type="project" value="TreeGrafter"/>
</dbReference>
<feature type="compositionally biased region" description="Basic and acidic residues" evidence="1">
    <location>
        <begin position="205"/>
        <end position="219"/>
    </location>
</feature>
<dbReference type="Proteomes" id="UP000095283">
    <property type="component" value="Unplaced"/>
</dbReference>
<evidence type="ECO:0000259" key="2">
    <source>
        <dbReference type="PROSITE" id="PS50172"/>
    </source>
</evidence>
<reference evidence="4" key="1">
    <citation type="submission" date="2016-11" db="UniProtKB">
        <authorList>
            <consortium name="WormBaseParasite"/>
        </authorList>
    </citation>
    <scope>IDENTIFICATION</scope>
</reference>
<dbReference type="PROSITE" id="PS50172">
    <property type="entry name" value="BRCT"/>
    <property type="match status" value="1"/>
</dbReference>
<dbReference type="PANTHER" id="PTHR12298:SF4">
    <property type="entry name" value="PROGRAMMED CELL DEATH PROTEIN 2"/>
    <property type="match status" value="1"/>
</dbReference>
<evidence type="ECO:0000313" key="4">
    <source>
        <dbReference type="WBParaSite" id="Hba_16810"/>
    </source>
</evidence>
<accession>A0A1I7XGD8</accession>
<dbReference type="Pfam" id="PF04194">
    <property type="entry name" value="PDCD2_C"/>
    <property type="match status" value="1"/>
</dbReference>
<dbReference type="GO" id="GO:0005737">
    <property type="term" value="C:cytoplasm"/>
    <property type="evidence" value="ECO:0007669"/>
    <property type="project" value="InterPro"/>
</dbReference>
<dbReference type="PANTHER" id="PTHR12298">
    <property type="entry name" value="PCDC2 PROGRAMMED CELL DEATH PROTEIN 2 -RELATED"/>
    <property type="match status" value="1"/>
</dbReference>
<evidence type="ECO:0000256" key="1">
    <source>
        <dbReference type="SAM" id="MobiDB-lite"/>
    </source>
</evidence>
<keyword evidence="3" id="KW-1185">Reference proteome</keyword>
<feature type="region of interest" description="Disordered" evidence="1">
    <location>
        <begin position="205"/>
        <end position="232"/>
    </location>
</feature>
<dbReference type="AlphaFoldDB" id="A0A1I7XGD8"/>
<dbReference type="CDD" id="cd00027">
    <property type="entry name" value="BRCT"/>
    <property type="match status" value="1"/>
</dbReference>
<dbReference type="Gene3D" id="3.40.50.10190">
    <property type="entry name" value="BRCT domain"/>
    <property type="match status" value="1"/>
</dbReference>
<name>A0A1I7XGD8_HETBA</name>
<feature type="compositionally biased region" description="Basic residues" evidence="1">
    <location>
        <begin position="91"/>
        <end position="103"/>
    </location>
</feature>
<dbReference type="InterPro" id="IPR036420">
    <property type="entry name" value="BRCT_dom_sf"/>
</dbReference>
<dbReference type="InterPro" id="IPR007320">
    <property type="entry name" value="PDCD2_C"/>
</dbReference>
<sequence>MRKVWRCLFICYRFNRLISLNPEQIIRYQRSGNPLPATDHSPLPPESVPPCDKCGGPRRFELQLTPHLLSLIEVDAIETICMSGRAGTTRKSSHPRSKKRKRMSAPTTPTHPKSPSRKAARADCRKVLIVGFPNKEKINLKNNCPSGIEILENLSPELSHIVLKPPTKDKDFNWSELYYAILSGCWILRSSWLIESKKKKKVMDEKSHTLSSKDFKQETNSDQLSMEKIMKL</sequence>
<dbReference type="SUPFAM" id="SSF52113">
    <property type="entry name" value="BRCT domain"/>
    <property type="match status" value="1"/>
</dbReference>
<dbReference type="InterPro" id="IPR001357">
    <property type="entry name" value="BRCT_dom"/>
</dbReference>
<dbReference type="WBParaSite" id="Hba_16810">
    <property type="protein sequence ID" value="Hba_16810"/>
    <property type="gene ID" value="Hba_16810"/>
</dbReference>
<feature type="domain" description="BRCT" evidence="2">
    <location>
        <begin position="147"/>
        <end position="210"/>
    </location>
</feature>